<keyword evidence="5 7" id="KW-0472">Membrane</keyword>
<dbReference type="CDD" id="cd17316">
    <property type="entry name" value="MFS_SV2_like"/>
    <property type="match status" value="1"/>
</dbReference>
<proteinExistence type="predicted"/>
<keyword evidence="2" id="KW-0813">Transport</keyword>
<feature type="transmembrane region" description="Helical" evidence="7">
    <location>
        <begin position="391"/>
        <end position="412"/>
    </location>
</feature>
<evidence type="ECO:0000256" key="2">
    <source>
        <dbReference type="ARBA" id="ARBA00022448"/>
    </source>
</evidence>
<dbReference type="InterPro" id="IPR020846">
    <property type="entry name" value="MFS_dom"/>
</dbReference>
<evidence type="ECO:0000313" key="10">
    <source>
        <dbReference type="Proteomes" id="UP000076761"/>
    </source>
</evidence>
<feature type="transmembrane region" description="Helical" evidence="7">
    <location>
        <begin position="137"/>
        <end position="153"/>
    </location>
</feature>
<sequence length="537" mass="58586">MSHIPQDDDKQVAGDDPALQPLLPSSENHQESDGHSYVTQSGFKRLSAIDKKTLLLTTTMDKMGMGRYSWYIFFLCGYGYALDLMWAQAFGLIVSSAQQEFGIPDSQFGTLLTAFNIGLTIGAFSWGIIGDIFGRKWAFNLTVLITGFWGLLLGSAPSWPWLCFLSIFTGFGIGGNIPTDASIVHEFLPHDRKYLLAALSLFQPLGVVICSVIAWGFIPSNSCEPGLKSCNITAPGVQCCARDDNLGWRFTTNIIGAITLFCFFLRFVVFNFQESPKFLLLQGREQEAVNVIQHIAKVNRQPCSLTIDDICVLDGDDTSESSAKSGEPKTWAELTSQFKVFFETPYMMRLSLAIWATFIFDYAAFSIAGGFLPDILRRKGVAAGQSVDITYRNYIIIYAPGILGVVLGALVIQTKTLGKTWSMTISASLMAASLFAFVYIDSPGANVGFNAMEYFFQSMFNAILYGYTPEAFPAAVRGSACGIASTWGRLSSIIAPLIATRLLATSVDGVLYLAGGAAVLSAVVTLFLPEKLKNEGF</sequence>
<reference evidence="9 10" key="1">
    <citation type="journal article" date="2016" name="Mol. Biol. Evol.">
        <title>Comparative Genomics of Early-Diverging Mushroom-Forming Fungi Provides Insights into the Origins of Lignocellulose Decay Capabilities.</title>
        <authorList>
            <person name="Nagy L.G."/>
            <person name="Riley R."/>
            <person name="Tritt A."/>
            <person name="Adam C."/>
            <person name="Daum C."/>
            <person name="Floudas D."/>
            <person name="Sun H."/>
            <person name="Yadav J.S."/>
            <person name="Pangilinan J."/>
            <person name="Larsson K.H."/>
            <person name="Matsuura K."/>
            <person name="Barry K."/>
            <person name="Labutti K."/>
            <person name="Kuo R."/>
            <person name="Ohm R.A."/>
            <person name="Bhattacharya S.S."/>
            <person name="Shirouzu T."/>
            <person name="Yoshinaga Y."/>
            <person name="Martin F.M."/>
            <person name="Grigoriev I.V."/>
            <person name="Hibbett D.S."/>
        </authorList>
    </citation>
    <scope>NUCLEOTIDE SEQUENCE [LARGE SCALE GENOMIC DNA]</scope>
    <source>
        <strain evidence="9 10">HHB14362 ss-1</strain>
    </source>
</reference>
<feature type="transmembrane region" description="Helical" evidence="7">
    <location>
        <begin position="421"/>
        <end position="440"/>
    </location>
</feature>
<dbReference type="AlphaFoldDB" id="A0A165SHJ3"/>
<organism evidence="9 10">
    <name type="scientific">Neolentinus lepideus HHB14362 ss-1</name>
    <dbReference type="NCBI Taxonomy" id="1314782"/>
    <lineage>
        <taxon>Eukaryota</taxon>
        <taxon>Fungi</taxon>
        <taxon>Dikarya</taxon>
        <taxon>Basidiomycota</taxon>
        <taxon>Agaricomycotina</taxon>
        <taxon>Agaricomycetes</taxon>
        <taxon>Gloeophyllales</taxon>
        <taxon>Gloeophyllaceae</taxon>
        <taxon>Neolentinus</taxon>
    </lineage>
</organism>
<dbReference type="InterPro" id="IPR011701">
    <property type="entry name" value="MFS"/>
</dbReference>
<name>A0A165SHJ3_9AGAM</name>
<dbReference type="PROSITE" id="PS00217">
    <property type="entry name" value="SUGAR_TRANSPORT_2"/>
    <property type="match status" value="1"/>
</dbReference>
<feature type="domain" description="Major facilitator superfamily (MFS) profile" evidence="8">
    <location>
        <begin position="72"/>
        <end position="533"/>
    </location>
</feature>
<evidence type="ECO:0000259" key="8">
    <source>
        <dbReference type="PROSITE" id="PS50850"/>
    </source>
</evidence>
<dbReference type="EMBL" id="KV425573">
    <property type="protein sequence ID" value="KZT25170.1"/>
    <property type="molecule type" value="Genomic_DNA"/>
</dbReference>
<keyword evidence="10" id="KW-1185">Reference proteome</keyword>
<dbReference type="PANTHER" id="PTHR23511:SF3">
    <property type="entry name" value="MAJOR FACILITATOR SUPERFAMILY (MFS) PROFILE DOMAIN-CONTAINING PROTEIN"/>
    <property type="match status" value="1"/>
</dbReference>
<evidence type="ECO:0000256" key="7">
    <source>
        <dbReference type="SAM" id="Phobius"/>
    </source>
</evidence>
<feature type="compositionally biased region" description="Basic and acidic residues" evidence="6">
    <location>
        <begin position="1"/>
        <end position="13"/>
    </location>
</feature>
<dbReference type="GO" id="GO:0016020">
    <property type="term" value="C:membrane"/>
    <property type="evidence" value="ECO:0007669"/>
    <property type="project" value="UniProtKB-SubCell"/>
</dbReference>
<dbReference type="GO" id="GO:0022857">
    <property type="term" value="F:transmembrane transporter activity"/>
    <property type="evidence" value="ECO:0007669"/>
    <property type="project" value="InterPro"/>
</dbReference>
<dbReference type="PROSITE" id="PS50850">
    <property type="entry name" value="MFS"/>
    <property type="match status" value="1"/>
</dbReference>
<feature type="transmembrane region" description="Helical" evidence="7">
    <location>
        <begin position="108"/>
        <end position="130"/>
    </location>
</feature>
<evidence type="ECO:0000256" key="4">
    <source>
        <dbReference type="ARBA" id="ARBA00022989"/>
    </source>
</evidence>
<feature type="transmembrane region" description="Helical" evidence="7">
    <location>
        <begin position="195"/>
        <end position="218"/>
    </location>
</feature>
<dbReference type="Proteomes" id="UP000076761">
    <property type="component" value="Unassembled WGS sequence"/>
</dbReference>
<comment type="subcellular location">
    <subcellularLocation>
        <location evidence="1">Membrane</location>
        <topology evidence="1">Multi-pass membrane protein</topology>
    </subcellularLocation>
</comment>
<protein>
    <submittedName>
        <fullName evidence="9">MFS general substrate transporter</fullName>
    </submittedName>
</protein>
<feature type="transmembrane region" description="Helical" evidence="7">
    <location>
        <begin position="510"/>
        <end position="528"/>
    </location>
</feature>
<dbReference type="OrthoDB" id="3936150at2759"/>
<evidence type="ECO:0000256" key="5">
    <source>
        <dbReference type="ARBA" id="ARBA00023136"/>
    </source>
</evidence>
<evidence type="ECO:0000256" key="1">
    <source>
        <dbReference type="ARBA" id="ARBA00004141"/>
    </source>
</evidence>
<dbReference type="InParanoid" id="A0A165SHJ3"/>
<dbReference type="PANTHER" id="PTHR23511">
    <property type="entry name" value="SYNAPTIC VESICLE GLYCOPROTEIN 2"/>
    <property type="match status" value="1"/>
</dbReference>
<feature type="transmembrane region" description="Helical" evidence="7">
    <location>
        <begin position="254"/>
        <end position="272"/>
    </location>
</feature>
<dbReference type="Gene3D" id="1.20.1250.20">
    <property type="entry name" value="MFS general substrate transporter like domains"/>
    <property type="match status" value="1"/>
</dbReference>
<evidence type="ECO:0000256" key="3">
    <source>
        <dbReference type="ARBA" id="ARBA00022692"/>
    </source>
</evidence>
<dbReference type="InterPro" id="IPR036259">
    <property type="entry name" value="MFS_trans_sf"/>
</dbReference>
<keyword evidence="3 7" id="KW-0812">Transmembrane</keyword>
<dbReference type="SUPFAM" id="SSF103473">
    <property type="entry name" value="MFS general substrate transporter"/>
    <property type="match status" value="1"/>
</dbReference>
<evidence type="ECO:0000256" key="6">
    <source>
        <dbReference type="SAM" id="MobiDB-lite"/>
    </source>
</evidence>
<feature type="transmembrane region" description="Helical" evidence="7">
    <location>
        <begin position="352"/>
        <end position="371"/>
    </location>
</feature>
<dbReference type="Pfam" id="PF07690">
    <property type="entry name" value="MFS_1"/>
    <property type="match status" value="1"/>
</dbReference>
<accession>A0A165SHJ3</accession>
<dbReference type="InterPro" id="IPR005829">
    <property type="entry name" value="Sugar_transporter_CS"/>
</dbReference>
<feature type="transmembrane region" description="Helical" evidence="7">
    <location>
        <begin position="68"/>
        <end position="88"/>
    </location>
</feature>
<keyword evidence="4 7" id="KW-1133">Transmembrane helix</keyword>
<feature type="region of interest" description="Disordered" evidence="6">
    <location>
        <begin position="1"/>
        <end position="39"/>
    </location>
</feature>
<gene>
    <name evidence="9" type="ORF">NEOLEDRAFT_1133938</name>
</gene>
<evidence type="ECO:0000313" key="9">
    <source>
        <dbReference type="EMBL" id="KZT25170.1"/>
    </source>
</evidence>